<dbReference type="EMBL" id="FPHK01000113">
    <property type="protein sequence ID" value="SFV67887.1"/>
    <property type="molecule type" value="Genomic_DNA"/>
</dbReference>
<dbReference type="InterPro" id="IPR001789">
    <property type="entry name" value="Sig_transdc_resp-reg_receiver"/>
</dbReference>
<dbReference type="PROSITE" id="PS50110">
    <property type="entry name" value="RESPONSE_REGULATORY"/>
    <property type="match status" value="1"/>
</dbReference>
<dbReference type="InterPro" id="IPR011006">
    <property type="entry name" value="CheY-like_superfamily"/>
</dbReference>
<dbReference type="Gene3D" id="3.40.50.2300">
    <property type="match status" value="1"/>
</dbReference>
<dbReference type="Pfam" id="PF00072">
    <property type="entry name" value="Response_reg"/>
    <property type="match status" value="1"/>
</dbReference>
<dbReference type="SUPFAM" id="SSF52172">
    <property type="entry name" value="CheY-like"/>
    <property type="match status" value="1"/>
</dbReference>
<dbReference type="CDD" id="cd00156">
    <property type="entry name" value="REC"/>
    <property type="match status" value="1"/>
</dbReference>
<dbReference type="PANTHER" id="PTHR44591">
    <property type="entry name" value="STRESS RESPONSE REGULATOR PROTEIN 1"/>
    <property type="match status" value="1"/>
</dbReference>
<accession>A0A1W1CQC8</accession>
<dbReference type="InterPro" id="IPR001932">
    <property type="entry name" value="PPM-type_phosphatase-like_dom"/>
</dbReference>
<reference evidence="3" key="1">
    <citation type="submission" date="2016-10" db="EMBL/GenBank/DDBJ databases">
        <authorList>
            <person name="de Groot N.N."/>
        </authorList>
    </citation>
    <scope>NUCLEOTIDE SEQUENCE</scope>
</reference>
<evidence type="ECO:0000256" key="1">
    <source>
        <dbReference type="ARBA" id="ARBA00022553"/>
    </source>
</evidence>
<evidence type="ECO:0000313" key="3">
    <source>
        <dbReference type="EMBL" id="SFV67887.1"/>
    </source>
</evidence>
<feature type="domain" description="Response regulatory" evidence="2">
    <location>
        <begin position="12"/>
        <end position="126"/>
    </location>
</feature>
<dbReference type="PANTHER" id="PTHR44591:SF3">
    <property type="entry name" value="RESPONSE REGULATORY DOMAIN-CONTAINING PROTEIN"/>
    <property type="match status" value="1"/>
</dbReference>
<protein>
    <submittedName>
        <fullName evidence="3">Putative two-component response regulator</fullName>
    </submittedName>
</protein>
<dbReference type="InterPro" id="IPR050595">
    <property type="entry name" value="Bact_response_regulator"/>
</dbReference>
<evidence type="ECO:0000259" key="2">
    <source>
        <dbReference type="PROSITE" id="PS50110"/>
    </source>
</evidence>
<dbReference type="Pfam" id="PF07228">
    <property type="entry name" value="SpoIIE"/>
    <property type="match status" value="1"/>
</dbReference>
<dbReference type="SMART" id="SM00331">
    <property type="entry name" value="PP2C_SIG"/>
    <property type="match status" value="1"/>
</dbReference>
<dbReference type="InterPro" id="IPR036457">
    <property type="entry name" value="PPM-type-like_dom_sf"/>
</dbReference>
<proteinExistence type="predicted"/>
<dbReference type="SMART" id="SM00448">
    <property type="entry name" value="REC"/>
    <property type="match status" value="1"/>
</dbReference>
<sequence>MLKNLEIYKTLTILCVEDEESVRLMYKEMFSIIFKDVYLAEDGLDGYEQFKKEQIDIVLTDQSMPRMSGLEMSKKIREDDGTVPIIMVTALENLEMLREAIEVRVTSFIKKPLSAKSIFSTLEFVAKSVVAERLLIKEQSRQIAYSAYQEKLTYEKETTIIKNDFLQKSLVGNFLCEFLFKPRDILSGDSYSLRKLSVTHSLAFIVDGMGKGISASVTAMMCCAYVNHLVDTNQTQSLTYIIERLVSFIGSNLLEEEVVSATFILFDHKEHVMEYAMFSMPAMLYTTKECEDVGRLKSNNPPLASYTKRINSTKIETNSIEKLLFFSDGLNENSLKDGSGIYGSRLMEDFKQAKNLQELEKKRLESIATQEDDVTYIFLSKSRE</sequence>
<dbReference type="GO" id="GO:0000160">
    <property type="term" value="P:phosphorelay signal transduction system"/>
    <property type="evidence" value="ECO:0007669"/>
    <property type="project" value="InterPro"/>
</dbReference>
<keyword evidence="1" id="KW-0597">Phosphoprotein</keyword>
<gene>
    <name evidence="3" type="ORF">MNB_SM-6-1228</name>
</gene>
<name>A0A1W1CQC8_9ZZZZ</name>
<dbReference type="AlphaFoldDB" id="A0A1W1CQC8"/>
<organism evidence="3">
    <name type="scientific">hydrothermal vent metagenome</name>
    <dbReference type="NCBI Taxonomy" id="652676"/>
    <lineage>
        <taxon>unclassified sequences</taxon>
        <taxon>metagenomes</taxon>
        <taxon>ecological metagenomes</taxon>
    </lineage>
</organism>
<dbReference type="Gene3D" id="3.60.40.10">
    <property type="entry name" value="PPM-type phosphatase domain"/>
    <property type="match status" value="1"/>
</dbReference>